<sequence length="158" mass="17450">MIEVLANHAHFVEVLAKLHQQEWEPMLPWMTPEETLAEFQDHAQRATFPTTLVAVEAGRLLGSASLIARDLPEEDLPGFGAVTPWLASVLVLPEFRGQGVGSALVEAVVAHARGLGVPRLYLFTEGQEGFYRRSGWVDVHRFVLRGAPATVMARELAR</sequence>
<dbReference type="SUPFAM" id="SSF55729">
    <property type="entry name" value="Acyl-CoA N-acyltransferases (Nat)"/>
    <property type="match status" value="1"/>
</dbReference>
<evidence type="ECO:0000313" key="5">
    <source>
        <dbReference type="Proteomes" id="UP000019678"/>
    </source>
</evidence>
<name>A0A017T0D1_9BACT</name>
<dbReference type="PANTHER" id="PTHR43877">
    <property type="entry name" value="AMINOALKYLPHOSPHONATE N-ACETYLTRANSFERASE-RELATED-RELATED"/>
    <property type="match status" value="1"/>
</dbReference>
<evidence type="ECO:0000256" key="2">
    <source>
        <dbReference type="ARBA" id="ARBA00023315"/>
    </source>
</evidence>
<dbReference type="PANTHER" id="PTHR43877:SF2">
    <property type="entry name" value="AMINOALKYLPHOSPHONATE N-ACETYLTRANSFERASE-RELATED"/>
    <property type="match status" value="1"/>
</dbReference>
<dbReference type="EMBL" id="ASRX01000056">
    <property type="protein sequence ID" value="EYF02668.1"/>
    <property type="molecule type" value="Genomic_DNA"/>
</dbReference>
<accession>A0A017T0D1</accession>
<keyword evidence="2" id="KW-0012">Acyltransferase</keyword>
<reference evidence="4 5" key="1">
    <citation type="submission" date="2013-05" db="EMBL/GenBank/DDBJ databases">
        <title>Genome assembly of Chondromyces apiculatus DSM 436.</title>
        <authorList>
            <person name="Sharma G."/>
            <person name="Khatri I."/>
            <person name="Kaur C."/>
            <person name="Mayilraj S."/>
            <person name="Subramanian S."/>
        </authorList>
    </citation>
    <scope>NUCLEOTIDE SEQUENCE [LARGE SCALE GENOMIC DNA]</scope>
    <source>
        <strain evidence="4 5">DSM 436</strain>
    </source>
</reference>
<dbReference type="InterPro" id="IPR016181">
    <property type="entry name" value="Acyl_CoA_acyltransferase"/>
</dbReference>
<comment type="caution">
    <text evidence="4">The sequence shown here is derived from an EMBL/GenBank/DDBJ whole genome shotgun (WGS) entry which is preliminary data.</text>
</comment>
<dbReference type="OrthoDB" id="9793138at2"/>
<evidence type="ECO:0000313" key="4">
    <source>
        <dbReference type="EMBL" id="EYF02668.1"/>
    </source>
</evidence>
<dbReference type="CDD" id="cd04301">
    <property type="entry name" value="NAT_SF"/>
    <property type="match status" value="1"/>
</dbReference>
<feature type="domain" description="N-acetyltransferase" evidence="3">
    <location>
        <begin position="2"/>
        <end position="157"/>
    </location>
</feature>
<dbReference type="InterPro" id="IPR000182">
    <property type="entry name" value="GNAT_dom"/>
</dbReference>
<dbReference type="AlphaFoldDB" id="A0A017T0D1"/>
<keyword evidence="1 4" id="KW-0808">Transferase</keyword>
<keyword evidence="5" id="KW-1185">Reference proteome</keyword>
<evidence type="ECO:0000256" key="1">
    <source>
        <dbReference type="ARBA" id="ARBA00022679"/>
    </source>
</evidence>
<organism evidence="4 5">
    <name type="scientific">Chondromyces apiculatus DSM 436</name>
    <dbReference type="NCBI Taxonomy" id="1192034"/>
    <lineage>
        <taxon>Bacteria</taxon>
        <taxon>Pseudomonadati</taxon>
        <taxon>Myxococcota</taxon>
        <taxon>Polyangia</taxon>
        <taxon>Polyangiales</taxon>
        <taxon>Polyangiaceae</taxon>
        <taxon>Chondromyces</taxon>
    </lineage>
</organism>
<dbReference type="eggNOG" id="COG0454">
    <property type="taxonomic scope" value="Bacteria"/>
</dbReference>
<proteinExistence type="predicted"/>
<dbReference type="Gene3D" id="3.40.630.30">
    <property type="match status" value="1"/>
</dbReference>
<gene>
    <name evidence="4" type="ORF">CAP_6558</name>
</gene>
<dbReference type="Pfam" id="PF00583">
    <property type="entry name" value="Acetyltransf_1"/>
    <property type="match status" value="1"/>
</dbReference>
<evidence type="ECO:0000259" key="3">
    <source>
        <dbReference type="PROSITE" id="PS51186"/>
    </source>
</evidence>
<dbReference type="Proteomes" id="UP000019678">
    <property type="component" value="Unassembled WGS sequence"/>
</dbReference>
<dbReference type="InterPro" id="IPR050832">
    <property type="entry name" value="Bact_Acetyltransf"/>
</dbReference>
<dbReference type="GO" id="GO:0016747">
    <property type="term" value="F:acyltransferase activity, transferring groups other than amino-acyl groups"/>
    <property type="evidence" value="ECO:0007669"/>
    <property type="project" value="InterPro"/>
</dbReference>
<dbReference type="RefSeq" id="WP_052376328.1">
    <property type="nucleotide sequence ID" value="NZ_ASRX01000056.1"/>
</dbReference>
<protein>
    <submittedName>
        <fullName evidence="4">Acetyltransferase, GNAT family</fullName>
    </submittedName>
</protein>
<dbReference type="PROSITE" id="PS51186">
    <property type="entry name" value="GNAT"/>
    <property type="match status" value="1"/>
</dbReference>
<dbReference type="STRING" id="1192034.CAP_6558"/>